<name>A0A369BMN1_9BACL</name>
<reference evidence="3 4" key="1">
    <citation type="submission" date="2018-07" db="EMBL/GenBank/DDBJ databases">
        <title>Genomic Encyclopedia of Type Strains, Phase III (KMG-III): the genomes of soil and plant-associated and newly described type strains.</title>
        <authorList>
            <person name="Whitman W."/>
        </authorList>
    </citation>
    <scope>NUCLEOTIDE SEQUENCE [LARGE SCALE GENOMIC DNA]</scope>
    <source>
        <strain evidence="3 4">CECT 8333</strain>
    </source>
</reference>
<dbReference type="PROSITE" id="PS51910">
    <property type="entry name" value="GH18_2"/>
    <property type="match status" value="1"/>
</dbReference>
<organism evidence="3 4">
    <name type="scientific">Fontibacillus phaseoli</name>
    <dbReference type="NCBI Taxonomy" id="1416533"/>
    <lineage>
        <taxon>Bacteria</taxon>
        <taxon>Bacillati</taxon>
        <taxon>Bacillota</taxon>
        <taxon>Bacilli</taxon>
        <taxon>Bacillales</taxon>
        <taxon>Paenibacillaceae</taxon>
        <taxon>Fontibacillus</taxon>
    </lineage>
</organism>
<dbReference type="AlphaFoldDB" id="A0A369BMN1"/>
<dbReference type="InterPro" id="IPR001119">
    <property type="entry name" value="SLH_dom"/>
</dbReference>
<feature type="domain" description="SLH" evidence="1">
    <location>
        <begin position="110"/>
        <end position="173"/>
    </location>
</feature>
<keyword evidence="4" id="KW-1185">Reference proteome</keyword>
<dbReference type="Gene3D" id="3.10.50.10">
    <property type="match status" value="1"/>
</dbReference>
<dbReference type="PANTHER" id="PTHR46066">
    <property type="entry name" value="CHITINASE DOMAIN-CONTAINING PROTEIN 1 FAMILY MEMBER"/>
    <property type="match status" value="1"/>
</dbReference>
<evidence type="ECO:0000313" key="3">
    <source>
        <dbReference type="EMBL" id="RCX22859.1"/>
    </source>
</evidence>
<dbReference type="Pfam" id="PF00395">
    <property type="entry name" value="SLH"/>
    <property type="match status" value="3"/>
</dbReference>
<accession>A0A369BMN1</accession>
<dbReference type="InterPro" id="IPR011583">
    <property type="entry name" value="Chitinase_II/V-like_cat"/>
</dbReference>
<protein>
    <submittedName>
        <fullName evidence="3">Spore germination protein YaaH</fullName>
    </submittedName>
</protein>
<dbReference type="Proteomes" id="UP000253090">
    <property type="component" value="Unassembled WGS sequence"/>
</dbReference>
<dbReference type="Gene3D" id="3.20.20.80">
    <property type="entry name" value="Glycosidases"/>
    <property type="match status" value="1"/>
</dbReference>
<dbReference type="SMART" id="SM00636">
    <property type="entry name" value="Glyco_18"/>
    <property type="match status" value="1"/>
</dbReference>
<dbReference type="EMBL" id="QPJW01000001">
    <property type="protein sequence ID" value="RCX22859.1"/>
    <property type="molecule type" value="Genomic_DNA"/>
</dbReference>
<feature type="domain" description="GH18" evidence="2">
    <location>
        <begin position="240"/>
        <end position="549"/>
    </location>
</feature>
<dbReference type="InterPro" id="IPR029070">
    <property type="entry name" value="Chitinase_insertion_sf"/>
</dbReference>
<dbReference type="PROSITE" id="PS51272">
    <property type="entry name" value="SLH"/>
    <property type="match status" value="3"/>
</dbReference>
<evidence type="ECO:0000259" key="2">
    <source>
        <dbReference type="PROSITE" id="PS51910"/>
    </source>
</evidence>
<evidence type="ECO:0000313" key="4">
    <source>
        <dbReference type="Proteomes" id="UP000253090"/>
    </source>
</evidence>
<dbReference type="InterPro" id="IPR017853">
    <property type="entry name" value="GH"/>
</dbReference>
<dbReference type="PANTHER" id="PTHR46066:SF2">
    <property type="entry name" value="CHITINASE DOMAIN-CONTAINING PROTEIN 1"/>
    <property type="match status" value="1"/>
</dbReference>
<dbReference type="GO" id="GO:0008061">
    <property type="term" value="F:chitin binding"/>
    <property type="evidence" value="ECO:0007669"/>
    <property type="project" value="InterPro"/>
</dbReference>
<feature type="domain" description="SLH" evidence="1">
    <location>
        <begin position="49"/>
        <end position="109"/>
    </location>
</feature>
<feature type="domain" description="SLH" evidence="1">
    <location>
        <begin position="174"/>
        <end position="235"/>
    </location>
</feature>
<dbReference type="InterPro" id="IPR001223">
    <property type="entry name" value="Glyco_hydro18_cat"/>
</dbReference>
<comment type="caution">
    <text evidence="3">The sequence shown here is derived from an EMBL/GenBank/DDBJ whole genome shotgun (WGS) entry which is preliminary data.</text>
</comment>
<sequence>MESSIFVSITRIAIIYGKEGSVIKPVKTALLILALLTSAIIQPKTYVSGKELPFRDIESSYAREAIVRLNSKQIMNGTSDYLFSPAKPITRAEFVITMNRMLGLESVASSVPSYKDVRKNHWFYSGVQAQTELGLTEGKGDGAFEPFQAVTRQEAAVWIIRILNERTGGTGPIAEYQDDSSIAVWARPYVSAITDLGLMKGSSGRFNPNRSLTRQETAVILDRLLQNSTWSRKLSAKAAPGIQMGWQFGQTDEQYKQSVLKSNVNVLSPRWFFLNEDGSVSDHSDPTLATWAKQKGKQVWALFGNRLNQENTQLLLSSQEKTAAAIAKIKNLAVKNGIHGINLDFENVAPSDRKKFTAFVTELARQLHANKMKLSVDVSPDLKTDWTEGFDYAALGKSADYIVLMGYDEHWSGGKAGSVSSLPWVQYGLDTLLKEVPASKVLLGLPLYVRDWEIDNKGNTLISEDLTLAEQIKRLNRVGAKPEWNYDLAQYTATYYSATAHRIWMEESRSLSEKYGMAKNRNIAGFAYWHIGGETPEIWPALRNAEKYSAVKSQ</sequence>
<dbReference type="Pfam" id="PF00704">
    <property type="entry name" value="Glyco_hydro_18"/>
    <property type="match status" value="1"/>
</dbReference>
<dbReference type="SUPFAM" id="SSF51445">
    <property type="entry name" value="(Trans)glycosidases"/>
    <property type="match status" value="1"/>
</dbReference>
<evidence type="ECO:0000259" key="1">
    <source>
        <dbReference type="PROSITE" id="PS51272"/>
    </source>
</evidence>
<gene>
    <name evidence="3" type="ORF">DFP94_101446</name>
</gene>
<dbReference type="OrthoDB" id="9775889at2"/>
<dbReference type="GO" id="GO:0005975">
    <property type="term" value="P:carbohydrate metabolic process"/>
    <property type="evidence" value="ECO:0007669"/>
    <property type="project" value="InterPro"/>
</dbReference>
<proteinExistence type="predicted"/>